<protein>
    <submittedName>
        <fullName evidence="1">Uncharacterized protein</fullName>
    </submittedName>
</protein>
<accession>A0A1Y2LK43</accession>
<evidence type="ECO:0000313" key="1">
    <source>
        <dbReference type="EMBL" id="OSS43547.1"/>
    </source>
</evidence>
<name>A0A1Y2LK43_EPING</name>
<gene>
    <name evidence="1" type="ORF">B5807_11794</name>
</gene>
<evidence type="ECO:0000313" key="2">
    <source>
        <dbReference type="Proteomes" id="UP000193240"/>
    </source>
</evidence>
<sequence length="307" mass="33406">MALGDGLKHLLHEGVVAGSVDAAGLFRAHCAAGTTDGDAMLLEVERPVCRCSGLDTVANLHTAGGEVAEDIPPFWLEGECGVGDAGNEAGYFEEVVDLGQIGVWEGVAYEAAQDAAGCQRTSCQDCFSDLAGWSVVTDEDDALLSEQGVDKDDDWVGIGATCGEMRMESERLRLCRVRGGECLNELDKGEVADCLGTQSRGDLDGHWYAVVIDLGLEFVCVPGYYIGNPLWLRVCRRERVPLSISFLLLADHLLELFHEHVLRIGGVEHKGFQPRELGQQRQIHGVESVVERGQCLHDRMSKVLLQR</sequence>
<dbReference type="AlphaFoldDB" id="A0A1Y2LK43"/>
<dbReference type="Proteomes" id="UP000193240">
    <property type="component" value="Unassembled WGS sequence"/>
</dbReference>
<organism evidence="1 2">
    <name type="scientific">Epicoccum nigrum</name>
    <name type="common">Soil fungus</name>
    <name type="synonym">Epicoccum purpurascens</name>
    <dbReference type="NCBI Taxonomy" id="105696"/>
    <lineage>
        <taxon>Eukaryota</taxon>
        <taxon>Fungi</taxon>
        <taxon>Dikarya</taxon>
        <taxon>Ascomycota</taxon>
        <taxon>Pezizomycotina</taxon>
        <taxon>Dothideomycetes</taxon>
        <taxon>Pleosporomycetidae</taxon>
        <taxon>Pleosporales</taxon>
        <taxon>Pleosporineae</taxon>
        <taxon>Didymellaceae</taxon>
        <taxon>Epicoccum</taxon>
    </lineage>
</organism>
<dbReference type="InParanoid" id="A0A1Y2LK43"/>
<reference evidence="1 2" key="1">
    <citation type="journal article" date="2017" name="Genome Announc.">
        <title>Genome sequence of the saprophytic ascomycete Epicoccum nigrum ICMP 19927 strain isolated from New Zealand.</title>
        <authorList>
            <person name="Fokin M."/>
            <person name="Fleetwood D."/>
            <person name="Weir B.S."/>
            <person name="Villas-Boas S.G."/>
        </authorList>
    </citation>
    <scope>NUCLEOTIDE SEQUENCE [LARGE SCALE GENOMIC DNA]</scope>
    <source>
        <strain evidence="1 2">ICMP 19927</strain>
    </source>
</reference>
<dbReference type="EMBL" id="KZ107863">
    <property type="protein sequence ID" value="OSS43547.1"/>
    <property type="molecule type" value="Genomic_DNA"/>
</dbReference>
<keyword evidence="2" id="KW-1185">Reference proteome</keyword>
<proteinExistence type="predicted"/>